<evidence type="ECO:0000259" key="4">
    <source>
        <dbReference type="PROSITE" id="PS50937"/>
    </source>
</evidence>
<reference evidence="5 6" key="1">
    <citation type="submission" date="2014-09" db="EMBL/GenBank/DDBJ databases">
        <title>Vibrio maritimus JCM 19235. (C45) whole genome shotgun sequence.</title>
        <authorList>
            <person name="Sawabe T."/>
            <person name="Meirelles P."/>
            <person name="Nakanishi M."/>
            <person name="Sayaka M."/>
            <person name="Hattori M."/>
            <person name="Ohkuma M."/>
        </authorList>
    </citation>
    <scope>NUCLEOTIDE SEQUENCE [LARGE SCALE GENOMIC DNA]</scope>
    <source>
        <strain evidence="6">JCM19235</strain>
    </source>
</reference>
<dbReference type="PANTHER" id="PTHR30204:SF67">
    <property type="entry name" value="HTH-TYPE TRANSCRIPTIONAL REGULATOR MLRA-RELATED"/>
    <property type="match status" value="1"/>
</dbReference>
<dbReference type="EMBL" id="BBMR01000002">
    <property type="protein sequence ID" value="GAL17645.1"/>
    <property type="molecule type" value="Genomic_DNA"/>
</dbReference>
<keyword evidence="1" id="KW-0805">Transcription regulation</keyword>
<dbReference type="InterPro" id="IPR009061">
    <property type="entry name" value="DNA-bd_dom_put_sf"/>
</dbReference>
<dbReference type="Gene3D" id="1.10.1660.10">
    <property type="match status" value="1"/>
</dbReference>
<dbReference type="PANTHER" id="PTHR30204">
    <property type="entry name" value="REDOX-CYCLING DRUG-SENSING TRANSCRIPTIONAL ACTIVATOR SOXR"/>
    <property type="match status" value="1"/>
</dbReference>
<sequence length="268" mass="30105">MACNETLYAIREVADLTGVKPVTLRAWQRRYNLIQPQRTDKGHRLYTPEDVERINTIQGWLSKGVSIGKVKSLLDSDTIFQANIETEQLEEVSEMLDALSHLNGSKVDKILTVVLKEYPLEIVESKFVVPVLNAAEFLKVGPKAIQLSLFRTSLVQKLAVMSALDSTRKKAESVLFVSMDVAGNPFAWLNYAKLAEQGVSVTFLDGVEDLSVLQTEPSSFVSVQLFAEKSLSEKQLESIRIQRERGEVLWKLSPVIEHLLEDKESIET</sequence>
<keyword evidence="3" id="KW-0804">Transcription</keyword>
<dbReference type="AlphaFoldDB" id="A0A090RQF6"/>
<feature type="domain" description="HTH merR-type" evidence="4">
    <location>
        <begin position="7"/>
        <end position="76"/>
    </location>
</feature>
<reference evidence="5 6" key="2">
    <citation type="submission" date="2014-09" db="EMBL/GenBank/DDBJ databases">
        <authorList>
            <consortium name="NBRP consortium"/>
            <person name="Sawabe T."/>
            <person name="Meirelles P."/>
            <person name="Nakanishi M."/>
            <person name="Sayaka M."/>
            <person name="Hattori M."/>
            <person name="Ohkuma M."/>
        </authorList>
    </citation>
    <scope>NUCLEOTIDE SEQUENCE [LARGE SCALE GENOMIC DNA]</scope>
    <source>
        <strain evidence="6">JCM19235</strain>
    </source>
</reference>
<dbReference type="SMART" id="SM00422">
    <property type="entry name" value="HTH_MERR"/>
    <property type="match status" value="1"/>
</dbReference>
<dbReference type="InterPro" id="IPR047057">
    <property type="entry name" value="MerR_fam"/>
</dbReference>
<dbReference type="Pfam" id="PF13411">
    <property type="entry name" value="MerR_1"/>
    <property type="match status" value="1"/>
</dbReference>
<name>A0A090RQF6_9VIBR</name>
<dbReference type="GO" id="GO:0003700">
    <property type="term" value="F:DNA-binding transcription factor activity"/>
    <property type="evidence" value="ECO:0007669"/>
    <property type="project" value="InterPro"/>
</dbReference>
<protein>
    <submittedName>
        <fullName evidence="5">Transcriptional regulator MerR family</fullName>
    </submittedName>
</protein>
<dbReference type="Proteomes" id="UP000029228">
    <property type="component" value="Unassembled WGS sequence"/>
</dbReference>
<evidence type="ECO:0000256" key="3">
    <source>
        <dbReference type="ARBA" id="ARBA00023163"/>
    </source>
</evidence>
<gene>
    <name evidence="5" type="ORF">JCM19235_6198</name>
</gene>
<comment type="caution">
    <text evidence="5">The sequence shown here is derived from an EMBL/GenBank/DDBJ whole genome shotgun (WGS) entry which is preliminary data.</text>
</comment>
<organism evidence="5 6">
    <name type="scientific">Vibrio maritimus</name>
    <dbReference type="NCBI Taxonomy" id="990268"/>
    <lineage>
        <taxon>Bacteria</taxon>
        <taxon>Pseudomonadati</taxon>
        <taxon>Pseudomonadota</taxon>
        <taxon>Gammaproteobacteria</taxon>
        <taxon>Vibrionales</taxon>
        <taxon>Vibrionaceae</taxon>
        <taxon>Vibrio</taxon>
    </lineage>
</organism>
<dbReference type="PROSITE" id="PS50937">
    <property type="entry name" value="HTH_MERR_2"/>
    <property type="match status" value="1"/>
</dbReference>
<dbReference type="STRING" id="990268.JCM19235_6198"/>
<dbReference type="InterPro" id="IPR000551">
    <property type="entry name" value="MerR-type_HTH_dom"/>
</dbReference>
<keyword evidence="2" id="KW-0238">DNA-binding</keyword>
<evidence type="ECO:0000256" key="2">
    <source>
        <dbReference type="ARBA" id="ARBA00023125"/>
    </source>
</evidence>
<accession>A0A090RQF6</accession>
<dbReference type="GO" id="GO:0003677">
    <property type="term" value="F:DNA binding"/>
    <property type="evidence" value="ECO:0007669"/>
    <property type="project" value="UniProtKB-KW"/>
</dbReference>
<evidence type="ECO:0000256" key="1">
    <source>
        <dbReference type="ARBA" id="ARBA00023015"/>
    </source>
</evidence>
<dbReference type="SUPFAM" id="SSF46955">
    <property type="entry name" value="Putative DNA-binding domain"/>
    <property type="match status" value="1"/>
</dbReference>
<evidence type="ECO:0000313" key="6">
    <source>
        <dbReference type="Proteomes" id="UP000029228"/>
    </source>
</evidence>
<dbReference type="OrthoDB" id="9800334at2"/>
<keyword evidence="6" id="KW-1185">Reference proteome</keyword>
<dbReference type="CDD" id="cd01104">
    <property type="entry name" value="HTH_MlrA-CarA"/>
    <property type="match status" value="1"/>
</dbReference>
<proteinExistence type="predicted"/>
<evidence type="ECO:0000313" key="5">
    <source>
        <dbReference type="EMBL" id="GAL17645.1"/>
    </source>
</evidence>